<evidence type="ECO:0000256" key="1">
    <source>
        <dbReference type="SAM" id="MobiDB-lite"/>
    </source>
</evidence>
<evidence type="ECO:0000313" key="3">
    <source>
        <dbReference type="Proteomes" id="UP000479190"/>
    </source>
</evidence>
<dbReference type="AlphaFoldDB" id="A0A6H5IJQ1"/>
<feature type="non-terminal residue" evidence="2">
    <location>
        <position position="358"/>
    </location>
</feature>
<organism evidence="2 3">
    <name type="scientific">Trichogramma brassicae</name>
    <dbReference type="NCBI Taxonomy" id="86971"/>
    <lineage>
        <taxon>Eukaryota</taxon>
        <taxon>Metazoa</taxon>
        <taxon>Ecdysozoa</taxon>
        <taxon>Arthropoda</taxon>
        <taxon>Hexapoda</taxon>
        <taxon>Insecta</taxon>
        <taxon>Pterygota</taxon>
        <taxon>Neoptera</taxon>
        <taxon>Endopterygota</taxon>
        <taxon>Hymenoptera</taxon>
        <taxon>Apocrita</taxon>
        <taxon>Proctotrupomorpha</taxon>
        <taxon>Chalcidoidea</taxon>
        <taxon>Trichogrammatidae</taxon>
        <taxon>Trichogramma</taxon>
    </lineage>
</organism>
<dbReference type="Proteomes" id="UP000479190">
    <property type="component" value="Unassembled WGS sequence"/>
</dbReference>
<proteinExistence type="predicted"/>
<dbReference type="EMBL" id="CADCXV010000906">
    <property type="protein sequence ID" value="CAB0038440.1"/>
    <property type="molecule type" value="Genomic_DNA"/>
</dbReference>
<gene>
    <name evidence="2" type="ORF">TBRA_LOCUS10221</name>
</gene>
<protein>
    <submittedName>
        <fullName evidence="2">Uncharacterized protein</fullName>
    </submittedName>
</protein>
<sequence>MYQCVIRVRDVWRTKIISSFFPRYLDRGTGHEARVCAAADVSQVGGEGGSLHILDATSRYFAGSKDNEAPQHLSRAAMHVICAEQRCTREKKSARRHPCGRRGSLSEIPCLYVKIALKYRYNTDIMPLNGLYFLRGGGKSRGGNTDGHKMLKHVSVSPWRGRSDSVSLASSGGTSSCGSGTPSPGHTPPPSRASSCASLAIPLNGLSSFISVNSIANSGTNPQPTQLLLHHHQQEAPQQAPRDHQKLPYIIISRASLYDDACFIASAIELLRARPIVQYPQRVCVKYIKIKKNNYTLLAPRRIYIFINRSACVHFSIARKKNAFFLSRVIWSCCATGRSLAVRCVQRQVHGEGEGEGR</sequence>
<accession>A0A6H5IJQ1</accession>
<reference evidence="2 3" key="1">
    <citation type="submission" date="2020-02" db="EMBL/GenBank/DDBJ databases">
        <authorList>
            <person name="Ferguson B K."/>
        </authorList>
    </citation>
    <scope>NUCLEOTIDE SEQUENCE [LARGE SCALE GENOMIC DNA]</scope>
</reference>
<keyword evidence="3" id="KW-1185">Reference proteome</keyword>
<feature type="region of interest" description="Disordered" evidence="1">
    <location>
        <begin position="141"/>
        <end position="194"/>
    </location>
</feature>
<dbReference type="OrthoDB" id="3908708at2759"/>
<feature type="compositionally biased region" description="Low complexity" evidence="1">
    <location>
        <begin position="164"/>
        <end position="184"/>
    </location>
</feature>
<name>A0A6H5IJQ1_9HYME</name>
<evidence type="ECO:0000313" key="2">
    <source>
        <dbReference type="EMBL" id="CAB0038440.1"/>
    </source>
</evidence>